<evidence type="ECO:0000313" key="1">
    <source>
        <dbReference type="EMBL" id="VVA28501.1"/>
    </source>
</evidence>
<sequence>MLSLIAIGTLEAAHKELRRGKVLASKKSSRMAAEGLLALAQNESKAASSMSSSMVDGSEVHGDDVMHLPSDLLEESWRWG</sequence>
<accession>A0A5E4FML9</accession>
<dbReference type="Proteomes" id="UP000327085">
    <property type="component" value="Chromosome 3"/>
</dbReference>
<proteinExistence type="predicted"/>
<reference evidence="2" key="1">
    <citation type="journal article" date="2020" name="Plant J.">
        <title>Transposons played a major role in the diversification between the closely related almond and peach genomes: results from the almond genome sequence.</title>
        <authorList>
            <person name="Alioto T."/>
            <person name="Alexiou K.G."/>
            <person name="Bardil A."/>
            <person name="Barteri F."/>
            <person name="Castanera R."/>
            <person name="Cruz F."/>
            <person name="Dhingra A."/>
            <person name="Duval H."/>
            <person name="Fernandez I Marti A."/>
            <person name="Frias L."/>
            <person name="Galan B."/>
            <person name="Garcia J.L."/>
            <person name="Howad W."/>
            <person name="Gomez-Garrido J."/>
            <person name="Gut M."/>
            <person name="Julca I."/>
            <person name="Morata J."/>
            <person name="Puigdomenech P."/>
            <person name="Ribeca P."/>
            <person name="Rubio Cabetas M.J."/>
            <person name="Vlasova A."/>
            <person name="Wirthensohn M."/>
            <person name="Garcia-Mas J."/>
            <person name="Gabaldon T."/>
            <person name="Casacuberta J.M."/>
            <person name="Arus P."/>
        </authorList>
    </citation>
    <scope>NUCLEOTIDE SEQUENCE [LARGE SCALE GENOMIC DNA]</scope>
    <source>
        <strain evidence="2">cv. Texas</strain>
    </source>
</reference>
<keyword evidence="1" id="KW-0251">Elongation factor</keyword>
<keyword evidence="1" id="KW-0648">Protein biosynthesis</keyword>
<dbReference type="EMBL" id="CABIKO010000144">
    <property type="protein sequence ID" value="VVA28501.1"/>
    <property type="molecule type" value="Genomic_DNA"/>
</dbReference>
<evidence type="ECO:0000313" key="2">
    <source>
        <dbReference type="Proteomes" id="UP000327085"/>
    </source>
</evidence>
<protein>
    <submittedName>
        <fullName evidence="1">PREDICTED: elongation factor Ts mitochondrial</fullName>
    </submittedName>
</protein>
<gene>
    <name evidence="1" type="ORF">ALMOND_2B001062</name>
</gene>
<dbReference type="AlphaFoldDB" id="A0A5E4FML9"/>
<organism evidence="1 2">
    <name type="scientific">Prunus dulcis</name>
    <name type="common">Almond</name>
    <name type="synonym">Amygdalus dulcis</name>
    <dbReference type="NCBI Taxonomy" id="3755"/>
    <lineage>
        <taxon>Eukaryota</taxon>
        <taxon>Viridiplantae</taxon>
        <taxon>Streptophyta</taxon>
        <taxon>Embryophyta</taxon>
        <taxon>Tracheophyta</taxon>
        <taxon>Spermatophyta</taxon>
        <taxon>Magnoliopsida</taxon>
        <taxon>eudicotyledons</taxon>
        <taxon>Gunneridae</taxon>
        <taxon>Pentapetalae</taxon>
        <taxon>rosids</taxon>
        <taxon>fabids</taxon>
        <taxon>Rosales</taxon>
        <taxon>Rosaceae</taxon>
        <taxon>Amygdaloideae</taxon>
        <taxon>Amygdaleae</taxon>
        <taxon>Prunus</taxon>
    </lineage>
</organism>
<dbReference type="GO" id="GO:0003746">
    <property type="term" value="F:translation elongation factor activity"/>
    <property type="evidence" value="ECO:0007669"/>
    <property type="project" value="UniProtKB-KW"/>
</dbReference>
<name>A0A5E4FML9_PRUDU</name>
<dbReference type="InParanoid" id="A0A5E4FML9"/>
<dbReference type="Gramene" id="VVA28501">
    <property type="protein sequence ID" value="VVA28501"/>
    <property type="gene ID" value="Prudul26B001062"/>
</dbReference>